<evidence type="ECO:0000313" key="1">
    <source>
        <dbReference type="EMBL" id="KND88138.1"/>
    </source>
</evidence>
<proteinExistence type="predicted"/>
<accession>A0A0L0N1Y5</accession>
<evidence type="ECO:0000313" key="2">
    <source>
        <dbReference type="Proteomes" id="UP000036947"/>
    </source>
</evidence>
<reference evidence="1 2" key="1">
    <citation type="journal article" date="2015" name="BMC Genomics">
        <title>The genome of the truffle-parasite Tolypocladium ophioglossoides and the evolution of antifungal peptaibiotics.</title>
        <authorList>
            <person name="Quandt C.A."/>
            <person name="Bushley K.E."/>
            <person name="Spatafora J.W."/>
        </authorList>
    </citation>
    <scope>NUCLEOTIDE SEQUENCE [LARGE SCALE GENOMIC DNA]</scope>
    <source>
        <strain evidence="1 2">CBS 100239</strain>
    </source>
</reference>
<dbReference type="AlphaFoldDB" id="A0A0L0N1Y5"/>
<dbReference type="EMBL" id="LFRF01000028">
    <property type="protein sequence ID" value="KND88138.1"/>
    <property type="molecule type" value="Genomic_DNA"/>
</dbReference>
<gene>
    <name evidence="1" type="ORF">TOPH_07212</name>
</gene>
<keyword evidence="2" id="KW-1185">Reference proteome</keyword>
<name>A0A0L0N1Y5_TOLOC</name>
<dbReference type="OrthoDB" id="422187at2759"/>
<comment type="caution">
    <text evidence="1">The sequence shown here is derived from an EMBL/GenBank/DDBJ whole genome shotgun (WGS) entry which is preliminary data.</text>
</comment>
<protein>
    <submittedName>
        <fullName evidence="1">Uncharacterized protein</fullName>
    </submittedName>
</protein>
<sequence length="133" mass="14405">MTELAGDPCASSSDHNADGTVDRLRARRLCRTAKQHERDADGALWTVAFSGQCAVVGRRSESEHARSAACAALPRWAASPLFGGDDLPQGRMGSRQNKDETLLVLADRALCLLHLVDNTPQRTNVLAPHKSLF</sequence>
<organism evidence="1 2">
    <name type="scientific">Tolypocladium ophioglossoides (strain CBS 100239)</name>
    <name type="common">Snaketongue truffleclub</name>
    <name type="synonym">Elaphocordyceps ophioglossoides</name>
    <dbReference type="NCBI Taxonomy" id="1163406"/>
    <lineage>
        <taxon>Eukaryota</taxon>
        <taxon>Fungi</taxon>
        <taxon>Dikarya</taxon>
        <taxon>Ascomycota</taxon>
        <taxon>Pezizomycotina</taxon>
        <taxon>Sordariomycetes</taxon>
        <taxon>Hypocreomycetidae</taxon>
        <taxon>Hypocreales</taxon>
        <taxon>Ophiocordycipitaceae</taxon>
        <taxon>Tolypocladium</taxon>
    </lineage>
</organism>
<dbReference type="Proteomes" id="UP000036947">
    <property type="component" value="Unassembled WGS sequence"/>
</dbReference>